<evidence type="ECO:0000256" key="3">
    <source>
        <dbReference type="ARBA" id="ARBA00023163"/>
    </source>
</evidence>
<dbReference type="GO" id="GO:0043565">
    <property type="term" value="F:sequence-specific DNA binding"/>
    <property type="evidence" value="ECO:0007669"/>
    <property type="project" value="InterPro"/>
</dbReference>
<dbReference type="OrthoDB" id="5337216at2"/>
<dbReference type="SUPFAM" id="SSF46689">
    <property type="entry name" value="Homeodomain-like"/>
    <property type="match status" value="2"/>
</dbReference>
<dbReference type="InterPro" id="IPR018062">
    <property type="entry name" value="HTH_AraC-typ_CS"/>
</dbReference>
<gene>
    <name evidence="5" type="ORF">ET33_14110</name>
</gene>
<evidence type="ECO:0000313" key="5">
    <source>
        <dbReference type="EMBL" id="KEQ27799.1"/>
    </source>
</evidence>
<dbReference type="Gene3D" id="3.20.80.10">
    <property type="entry name" value="Regulatory factor, effector binding domain"/>
    <property type="match status" value="1"/>
</dbReference>
<dbReference type="InterPro" id="IPR050959">
    <property type="entry name" value="MarA-like"/>
</dbReference>
<dbReference type="Pfam" id="PF14526">
    <property type="entry name" value="Cass2"/>
    <property type="match status" value="1"/>
</dbReference>
<dbReference type="PROSITE" id="PS01124">
    <property type="entry name" value="HTH_ARAC_FAMILY_2"/>
    <property type="match status" value="1"/>
</dbReference>
<dbReference type="AlphaFoldDB" id="A0A081PAS6"/>
<dbReference type="EMBL" id="JNVM01000002">
    <property type="protein sequence ID" value="KEQ27799.1"/>
    <property type="molecule type" value="Genomic_DNA"/>
</dbReference>
<dbReference type="PROSITE" id="PS00041">
    <property type="entry name" value="HTH_ARAC_FAMILY_1"/>
    <property type="match status" value="1"/>
</dbReference>
<proteinExistence type="predicted"/>
<keyword evidence="6" id="KW-1185">Reference proteome</keyword>
<evidence type="ECO:0000256" key="1">
    <source>
        <dbReference type="ARBA" id="ARBA00023015"/>
    </source>
</evidence>
<dbReference type="RefSeq" id="WP_036675761.1">
    <property type="nucleotide sequence ID" value="NZ_JNVM01000002.1"/>
</dbReference>
<keyword evidence="2" id="KW-0238">DNA-binding</keyword>
<dbReference type="SMART" id="SM00342">
    <property type="entry name" value="HTH_ARAC"/>
    <property type="match status" value="1"/>
</dbReference>
<evidence type="ECO:0000313" key="6">
    <source>
        <dbReference type="Proteomes" id="UP000028123"/>
    </source>
</evidence>
<comment type="caution">
    <text evidence="5">The sequence shown here is derived from an EMBL/GenBank/DDBJ whole genome shotgun (WGS) entry which is preliminary data.</text>
</comment>
<feature type="domain" description="HTH araC/xylS-type" evidence="4">
    <location>
        <begin position="8"/>
        <end position="106"/>
    </location>
</feature>
<dbReference type="InterPro" id="IPR010499">
    <property type="entry name" value="AraC_E-bd"/>
</dbReference>
<dbReference type="InterPro" id="IPR009057">
    <property type="entry name" value="Homeodomain-like_sf"/>
</dbReference>
<dbReference type="eggNOG" id="COG2207">
    <property type="taxonomic scope" value="Bacteria"/>
</dbReference>
<dbReference type="PANTHER" id="PTHR47504">
    <property type="entry name" value="RIGHT ORIGIN-BINDING PROTEIN"/>
    <property type="match status" value="1"/>
</dbReference>
<dbReference type="SMART" id="SM00871">
    <property type="entry name" value="AraC_E_bind"/>
    <property type="match status" value="1"/>
</dbReference>
<dbReference type="Pfam" id="PF12833">
    <property type="entry name" value="HTH_18"/>
    <property type="match status" value="1"/>
</dbReference>
<keyword evidence="1" id="KW-0805">Transcription regulation</keyword>
<dbReference type="Gene3D" id="1.10.10.60">
    <property type="entry name" value="Homeodomain-like"/>
    <property type="match status" value="2"/>
</dbReference>
<protein>
    <submittedName>
        <fullName evidence="5">Transcriptional regulator</fullName>
    </submittedName>
</protein>
<dbReference type="InterPro" id="IPR011256">
    <property type="entry name" value="Reg_factor_effector_dom_sf"/>
</dbReference>
<dbReference type="SUPFAM" id="SSF55136">
    <property type="entry name" value="Probable bacterial effector-binding domain"/>
    <property type="match status" value="1"/>
</dbReference>
<dbReference type="eggNOG" id="COG3708">
    <property type="taxonomic scope" value="Bacteria"/>
</dbReference>
<evidence type="ECO:0000256" key="2">
    <source>
        <dbReference type="ARBA" id="ARBA00023125"/>
    </source>
</evidence>
<dbReference type="GO" id="GO:0003700">
    <property type="term" value="F:DNA-binding transcription factor activity"/>
    <property type="evidence" value="ECO:0007669"/>
    <property type="project" value="InterPro"/>
</dbReference>
<sequence length="286" mass="33088">MDYFKRIQGAIQFIEDRLQEELDITVIASAACFSAFHFQRLFQAISGFSVHQYIRRRRLSEAAVLLKETSRSVLDIAVAFQYGSQEAFTRAFESQFGITPAKYQKESVPLRLQCKVNFLDYQQHAKGELNMNRPEIIDLDAIRIIGYEYRTTLQEEQYFEEIPRCYREFGSNGLYLKIPGRAAPEMAYGIACKFQDDGRFSFLVGEEVHEFTDDLEPGFVCYDIPKGKYAAFRVDGSAQDTRKYIYGTWLPNSNYDRREGPDFEVTDVLKSSYPDAISMIIYIPIE</sequence>
<accession>A0A081PAS6</accession>
<dbReference type="InterPro" id="IPR018060">
    <property type="entry name" value="HTH_AraC"/>
</dbReference>
<reference evidence="5 6" key="1">
    <citation type="submission" date="2014-06" db="EMBL/GenBank/DDBJ databases">
        <title>Draft genome sequence of Paenibacillus sp. MSt1.</title>
        <authorList>
            <person name="Aw Y.K."/>
            <person name="Ong K.S."/>
            <person name="Gan H.M."/>
            <person name="Lee S.M."/>
        </authorList>
    </citation>
    <scope>NUCLEOTIDE SEQUENCE [LARGE SCALE GENOMIC DNA]</scope>
    <source>
        <strain evidence="5 6">MSt1</strain>
    </source>
</reference>
<dbReference type="Proteomes" id="UP000028123">
    <property type="component" value="Unassembled WGS sequence"/>
</dbReference>
<dbReference type="InterPro" id="IPR029441">
    <property type="entry name" value="Cass2"/>
</dbReference>
<name>A0A081PAS6_9BACL</name>
<evidence type="ECO:0000259" key="4">
    <source>
        <dbReference type="PROSITE" id="PS01124"/>
    </source>
</evidence>
<organism evidence="5 6">
    <name type="scientific">Paenibacillus tyrfis</name>
    <dbReference type="NCBI Taxonomy" id="1501230"/>
    <lineage>
        <taxon>Bacteria</taxon>
        <taxon>Bacillati</taxon>
        <taxon>Bacillota</taxon>
        <taxon>Bacilli</taxon>
        <taxon>Bacillales</taxon>
        <taxon>Paenibacillaceae</taxon>
        <taxon>Paenibacillus</taxon>
    </lineage>
</organism>
<keyword evidence="3" id="KW-0804">Transcription</keyword>
<dbReference type="PANTHER" id="PTHR47504:SF5">
    <property type="entry name" value="RIGHT ORIGIN-BINDING PROTEIN"/>
    <property type="match status" value="1"/>
</dbReference>